<keyword evidence="2" id="KW-1185">Reference proteome</keyword>
<evidence type="ECO:0000313" key="1">
    <source>
        <dbReference type="EMBL" id="RZU43072.1"/>
    </source>
</evidence>
<comment type="caution">
    <text evidence="1">The sequence shown here is derived from an EMBL/GenBank/DDBJ whole genome shotgun (WGS) entry which is preliminary data.</text>
</comment>
<evidence type="ECO:0000313" key="2">
    <source>
        <dbReference type="Proteomes" id="UP000292958"/>
    </source>
</evidence>
<accession>A0A4Q7YYL0</accession>
<name>A0A4Q7YYL0_9BACT</name>
<protein>
    <submittedName>
        <fullName evidence="1">Uncharacterized protein</fullName>
    </submittedName>
</protein>
<sequence>MIESITVQSVATYSSISPQTMATLAVAQPATMFAPDWTKPAAVLVYNDVNHDSLGFDRMFPDLSGVLESHFARWV</sequence>
<dbReference type="RefSeq" id="WP_130421356.1">
    <property type="nucleotide sequence ID" value="NZ_SHKW01000001.1"/>
</dbReference>
<gene>
    <name evidence="1" type="ORF">BDD14_4690</name>
</gene>
<reference evidence="1 2" key="1">
    <citation type="submission" date="2019-02" db="EMBL/GenBank/DDBJ databases">
        <title>Genomic Encyclopedia of Archaeal and Bacterial Type Strains, Phase II (KMG-II): from individual species to whole genera.</title>
        <authorList>
            <person name="Goeker M."/>
        </authorList>
    </citation>
    <scope>NUCLEOTIDE SEQUENCE [LARGE SCALE GENOMIC DNA]</scope>
    <source>
        <strain evidence="1 2">DSM 18101</strain>
    </source>
</reference>
<proteinExistence type="predicted"/>
<dbReference type="Proteomes" id="UP000292958">
    <property type="component" value="Unassembled WGS sequence"/>
</dbReference>
<organism evidence="1 2">
    <name type="scientific">Edaphobacter modestus</name>
    <dbReference type="NCBI Taxonomy" id="388466"/>
    <lineage>
        <taxon>Bacteria</taxon>
        <taxon>Pseudomonadati</taxon>
        <taxon>Acidobacteriota</taxon>
        <taxon>Terriglobia</taxon>
        <taxon>Terriglobales</taxon>
        <taxon>Acidobacteriaceae</taxon>
        <taxon>Edaphobacter</taxon>
    </lineage>
</organism>
<dbReference type="AlphaFoldDB" id="A0A4Q7YYL0"/>
<dbReference type="EMBL" id="SHKW01000001">
    <property type="protein sequence ID" value="RZU43072.1"/>
    <property type="molecule type" value="Genomic_DNA"/>
</dbReference>